<evidence type="ECO:0000259" key="7">
    <source>
        <dbReference type="PROSITE" id="PS50093"/>
    </source>
</evidence>
<evidence type="ECO:0000256" key="3">
    <source>
        <dbReference type="ARBA" id="ARBA00022737"/>
    </source>
</evidence>
<accession>A0A7K3WN43</accession>
<feature type="domain" description="PKD" evidence="7">
    <location>
        <begin position="115"/>
        <end position="189"/>
    </location>
</feature>
<dbReference type="Proteomes" id="UP000486602">
    <property type="component" value="Unassembled WGS sequence"/>
</dbReference>
<name>A0A7K3WN43_9FLAO</name>
<dbReference type="CDD" id="cd00146">
    <property type="entry name" value="PKD"/>
    <property type="match status" value="7"/>
</dbReference>
<dbReference type="PANTHER" id="PTHR46730">
    <property type="entry name" value="POLYCYSTIN-1"/>
    <property type="match status" value="1"/>
</dbReference>
<comment type="subcellular location">
    <subcellularLocation>
        <location evidence="1">Membrane</location>
        <topology evidence="1">Multi-pass membrane protein</topology>
    </subcellularLocation>
</comment>
<evidence type="ECO:0000313" key="9">
    <source>
        <dbReference type="Proteomes" id="UP000486602"/>
    </source>
</evidence>
<feature type="domain" description="PKD" evidence="7">
    <location>
        <begin position="897"/>
        <end position="956"/>
    </location>
</feature>
<keyword evidence="2" id="KW-0812">Transmembrane</keyword>
<feature type="domain" description="PKD" evidence="7">
    <location>
        <begin position="307"/>
        <end position="356"/>
    </location>
</feature>
<dbReference type="InterPro" id="IPR013783">
    <property type="entry name" value="Ig-like_fold"/>
</dbReference>
<dbReference type="Pfam" id="PF13585">
    <property type="entry name" value="CHU_C"/>
    <property type="match status" value="1"/>
</dbReference>
<feature type="domain" description="PKD" evidence="7">
    <location>
        <begin position="734"/>
        <end position="785"/>
    </location>
</feature>
<dbReference type="GO" id="GO:0005261">
    <property type="term" value="F:monoatomic cation channel activity"/>
    <property type="evidence" value="ECO:0007669"/>
    <property type="project" value="TreeGrafter"/>
</dbReference>
<dbReference type="InterPro" id="IPR035986">
    <property type="entry name" value="PKD_dom_sf"/>
</dbReference>
<dbReference type="SMART" id="SM00089">
    <property type="entry name" value="PKD"/>
    <property type="match status" value="10"/>
</dbReference>
<feature type="domain" description="PKD" evidence="7">
    <location>
        <begin position="20"/>
        <end position="96"/>
    </location>
</feature>
<evidence type="ECO:0000256" key="5">
    <source>
        <dbReference type="ARBA" id="ARBA00023136"/>
    </source>
</evidence>
<keyword evidence="3" id="KW-0677">Repeat</keyword>
<dbReference type="SUPFAM" id="SSF49299">
    <property type="entry name" value="PKD domain"/>
    <property type="match status" value="11"/>
</dbReference>
<feature type="domain" description="PKD" evidence="7">
    <location>
        <begin position="645"/>
        <end position="678"/>
    </location>
</feature>
<evidence type="ECO:0000256" key="2">
    <source>
        <dbReference type="ARBA" id="ARBA00022692"/>
    </source>
</evidence>
<comment type="caution">
    <text evidence="8">The sequence shown here is derived from an EMBL/GenBank/DDBJ whole genome shotgun (WGS) entry which is preliminary data.</text>
</comment>
<evidence type="ECO:0000256" key="4">
    <source>
        <dbReference type="ARBA" id="ARBA00022989"/>
    </source>
</evidence>
<protein>
    <submittedName>
        <fullName evidence="8">PKD domain-containing protein</fullName>
    </submittedName>
</protein>
<dbReference type="PROSITE" id="PS50093">
    <property type="entry name" value="PKD"/>
    <property type="match status" value="10"/>
</dbReference>
<feature type="domain" description="PKD" evidence="7">
    <location>
        <begin position="1160"/>
        <end position="1207"/>
    </location>
</feature>
<feature type="chain" id="PRO_5029785622" evidence="6">
    <location>
        <begin position="22"/>
        <end position="1466"/>
    </location>
</feature>
<dbReference type="Pfam" id="PF00801">
    <property type="entry name" value="PKD"/>
    <property type="match status" value="1"/>
</dbReference>
<dbReference type="RefSeq" id="WP_163283882.1">
    <property type="nucleotide sequence ID" value="NZ_JAAGVY010000007.1"/>
</dbReference>
<dbReference type="InterPro" id="IPR000601">
    <property type="entry name" value="PKD_dom"/>
</dbReference>
<feature type="domain" description="PKD" evidence="7">
    <location>
        <begin position="443"/>
        <end position="516"/>
    </location>
</feature>
<keyword evidence="9" id="KW-1185">Reference proteome</keyword>
<dbReference type="PANTHER" id="PTHR46730:SF4">
    <property type="entry name" value="POLYCYSTIC KIDNEY DISEASE PROTEIN 1-LIKE 1"/>
    <property type="match status" value="1"/>
</dbReference>
<evidence type="ECO:0000256" key="1">
    <source>
        <dbReference type="ARBA" id="ARBA00004141"/>
    </source>
</evidence>
<dbReference type="GO" id="GO:0006816">
    <property type="term" value="P:calcium ion transport"/>
    <property type="evidence" value="ECO:0007669"/>
    <property type="project" value="TreeGrafter"/>
</dbReference>
<keyword evidence="4" id="KW-1133">Transmembrane helix</keyword>
<organism evidence="8 9">
    <name type="scientific">Cryomorpha ignava</name>
    <dbReference type="NCBI Taxonomy" id="101383"/>
    <lineage>
        <taxon>Bacteria</taxon>
        <taxon>Pseudomonadati</taxon>
        <taxon>Bacteroidota</taxon>
        <taxon>Flavobacteriia</taxon>
        <taxon>Flavobacteriales</taxon>
        <taxon>Cryomorphaceae</taxon>
        <taxon>Cryomorpha</taxon>
    </lineage>
</organism>
<dbReference type="InterPro" id="IPR022409">
    <property type="entry name" value="PKD/Chitinase_dom"/>
</dbReference>
<keyword evidence="5" id="KW-0472">Membrane</keyword>
<dbReference type="NCBIfam" id="TIGR04131">
    <property type="entry name" value="Bac_Flav_CTERM"/>
    <property type="match status" value="1"/>
</dbReference>
<proteinExistence type="predicted"/>
<feature type="domain" description="PKD" evidence="7">
    <location>
        <begin position="802"/>
        <end position="839"/>
    </location>
</feature>
<feature type="signal peptide" evidence="6">
    <location>
        <begin position="1"/>
        <end position="21"/>
    </location>
</feature>
<dbReference type="Pfam" id="PF18911">
    <property type="entry name" value="PKD_4"/>
    <property type="match status" value="7"/>
</dbReference>
<evidence type="ECO:0000256" key="6">
    <source>
        <dbReference type="SAM" id="SignalP"/>
    </source>
</evidence>
<dbReference type="EMBL" id="JAAGVY010000007">
    <property type="protein sequence ID" value="NEN23056.1"/>
    <property type="molecule type" value="Genomic_DNA"/>
</dbReference>
<dbReference type="Gene3D" id="2.60.40.10">
    <property type="entry name" value="Immunoglobulins"/>
    <property type="match status" value="12"/>
</dbReference>
<feature type="domain" description="PKD" evidence="7">
    <location>
        <begin position="212"/>
        <end position="281"/>
    </location>
</feature>
<dbReference type="InterPro" id="IPR026341">
    <property type="entry name" value="T9SS_type_B"/>
</dbReference>
<evidence type="ECO:0000313" key="8">
    <source>
        <dbReference type="EMBL" id="NEN23056.1"/>
    </source>
</evidence>
<keyword evidence="6" id="KW-0732">Signal</keyword>
<reference evidence="8 9" key="1">
    <citation type="submission" date="2020-02" db="EMBL/GenBank/DDBJ databases">
        <title>Out from the shadows clarifying the taxonomy of the family Cryomorphaceae and related taxa by utilizing the GTDB taxonomic framework.</title>
        <authorList>
            <person name="Bowman J.P."/>
        </authorList>
    </citation>
    <scope>NUCLEOTIDE SEQUENCE [LARGE SCALE GENOMIC DNA]</scope>
    <source>
        <strain evidence="8 9">QSSC 1-22</strain>
    </source>
</reference>
<dbReference type="GO" id="GO:0005886">
    <property type="term" value="C:plasma membrane"/>
    <property type="evidence" value="ECO:0007669"/>
    <property type="project" value="TreeGrafter"/>
</dbReference>
<sequence>MKYIFFLIATTVLTLSTIALNAQINASETEGCAPLASVIFNSSFVNPTNILWNFDDGATSNLPSPTHSFANPGVYNVTYTATSGGSSVSANLTITVYANPVVDFNLLPADGICLGESIQFTDASTGGSGSAITNVQWDYGDGSGGTGPSVNHTYANPGTYTVTLIVTDGNGCTASVNESNAVAVSQPPTINITTNPNPVVACEAPLNVSFTNATTSNSPTGSALTHSWDFGNGETSDQQIPGSITYTSEGTYTIVYTATDNVGCTATLSIPVSVQQPTAEINVLGLTNGVSCGDVQFEIDGTQGGLFNYGDGTSGYSLFHTYNSEGIFTVTYSINVSGCSAQASTTVETEIPTAQIVSNPGYACFKPADFTYSVSSDYIIDEYSWNFYGGETSTEANPTHPLDYIGPGEYDRNGLEIFGTLVTFTTINGCTGTAQIIDSIALPNALFYPTKTQGCAPLQTVFNDESSYYIPGNIAEWEWHFGDGQILNETETTNPGHSYNNSGEYEAYLIITTTEGCIDTSFTHIIEVGEPVSPTFTIEPTTVCQGEPVQVTNTSVNSDLIDAYSYSGDGFTLDNCTDEAEPELIFDDVTGVQTVTQHVEYNGCIDSYTQNITVLGPIGKLNYECNCDTPLDYTFTATTSEADYWTWDFGDGTVIENSTDDFANHTYLQSSDYIVKLTSYSDATGCEPYIDSTIVKVRQVSANINFQSLACTGESVPMSATNSVDVSNTECNRSYLWYFNDGSRPIKTSLPTTNHVFPQGGDFTTQLFVEDVNGCVDSTSALIRVFDITAAYEADMLFGCPPLEVNFSDLTQADTTIVSWNWNFDDGNTSSDQNPTNIFEDIDYDINNNPLPFTVSLVVTDALGCTSNIQNLVITPLGPNPDFQVIGQSNICVGDVVNFQPTASDINSHTYDWEYGNDSTSIGAGGSSIFTDAGSYDITLTVTDLFGCARTLTQSLVDVQAYPVAIIDPSYEDDEVLCYPVIASFTDASIADVFDSRSWNLNMGGGTLSAQTVQTTFQAPGFYNIDLEVETTYGCISDTTLVVQVQGPVAEIVLNPMAICPGGSIELNLTDTADLATWQFDFGDGNEATNEWPAFHEYEVSFIPTTGQTLITLVMYSPDSVCSSARTTQLIIEEVIAGFDRNNETSVTDSIHCFGIPDLFTNTSTPNATSFLWTYSNGQTYTSAEPPNQNLPPGEYTINLQVESLLGCRDTVEKYMLIYPLPIADVNSGEICRGEDILLTATGGIIYNWQPAGTIDDPTSAVVFASPETSTLYTVLVTDTNDCTSAAQSDVVVYQPAPSIEKDTILRIGDSAFAGFNLGAGYTYEWTPNIELECSTCPGTIFTPLEDRIYTLTITDTLGCFSTDSYFYFEILEVATAGLPDAFTPNGDGINDKVFVKGWGIESLQSFSIYNRWGEQIFQTNSIDEGWDGTYKGELQSPDSYAYIVVVKNYIYGEPTILKGFVDLVR</sequence>
<gene>
    <name evidence="8" type="ORF">G3O08_06030</name>
</gene>